<gene>
    <name evidence="1" type="ORF">PHMEG_0001239</name>
</gene>
<dbReference type="Proteomes" id="UP000198211">
    <property type="component" value="Unassembled WGS sequence"/>
</dbReference>
<dbReference type="AlphaFoldDB" id="A0A225X3N4"/>
<reference evidence="2" key="1">
    <citation type="submission" date="2017-03" db="EMBL/GenBank/DDBJ databases">
        <title>Phytopthora megakarya and P. palmivora, two closely related causual agents of cacao black pod achieved similar genome size and gene model numbers by different mechanisms.</title>
        <authorList>
            <person name="Ali S."/>
            <person name="Shao J."/>
            <person name="Larry D.J."/>
            <person name="Kronmiller B."/>
            <person name="Shen D."/>
            <person name="Strem M.D."/>
            <person name="Melnick R.L."/>
            <person name="Guiltinan M.J."/>
            <person name="Tyler B.M."/>
            <person name="Meinhardt L.W."/>
            <person name="Bailey B.A."/>
        </authorList>
    </citation>
    <scope>NUCLEOTIDE SEQUENCE [LARGE SCALE GENOMIC DNA]</scope>
    <source>
        <strain evidence="2">zdho120</strain>
    </source>
</reference>
<protein>
    <submittedName>
        <fullName evidence="1">Uncharacterized protein</fullName>
    </submittedName>
</protein>
<dbReference type="EMBL" id="NBNE01000042">
    <property type="protein sequence ID" value="OWZ23829.1"/>
    <property type="molecule type" value="Genomic_DNA"/>
</dbReference>
<comment type="caution">
    <text evidence="1">The sequence shown here is derived from an EMBL/GenBank/DDBJ whole genome shotgun (WGS) entry which is preliminary data.</text>
</comment>
<proteinExistence type="predicted"/>
<organism evidence="1 2">
    <name type="scientific">Phytophthora megakarya</name>
    <dbReference type="NCBI Taxonomy" id="4795"/>
    <lineage>
        <taxon>Eukaryota</taxon>
        <taxon>Sar</taxon>
        <taxon>Stramenopiles</taxon>
        <taxon>Oomycota</taxon>
        <taxon>Peronosporomycetes</taxon>
        <taxon>Peronosporales</taxon>
        <taxon>Peronosporaceae</taxon>
        <taxon>Phytophthora</taxon>
    </lineage>
</organism>
<evidence type="ECO:0000313" key="1">
    <source>
        <dbReference type="EMBL" id="OWZ23829.1"/>
    </source>
</evidence>
<name>A0A225X3N4_9STRA</name>
<accession>A0A225X3N4</accession>
<sequence length="124" mass="14799">MRFERWGETSAMDFTHRTNNLGYHLDAELGGHHMHRSWISKWKVLEQCFPKILFCQFHNIIWKKVMKRSIYGIKVAQGEGWLDSAFVLAQHKIPYDLHDKNLKAFCHQEAGFLRVFRQNLELLQ</sequence>
<keyword evidence="2" id="KW-1185">Reference proteome</keyword>
<evidence type="ECO:0000313" key="2">
    <source>
        <dbReference type="Proteomes" id="UP000198211"/>
    </source>
</evidence>